<dbReference type="PANTHER" id="PTHR30273">
    <property type="entry name" value="PERIPLASMIC SIGNAL SENSOR AND SIGMA FACTOR ACTIVATOR FECR-RELATED"/>
    <property type="match status" value="1"/>
</dbReference>
<keyword evidence="1" id="KW-1133">Transmembrane helix</keyword>
<comment type="caution">
    <text evidence="4">The sequence shown here is derived from an EMBL/GenBank/DDBJ whole genome shotgun (WGS) entry which is preliminary data.</text>
</comment>
<evidence type="ECO:0000259" key="2">
    <source>
        <dbReference type="Pfam" id="PF04773"/>
    </source>
</evidence>
<accession>A0A1V9F4T3</accession>
<dbReference type="Gene3D" id="2.60.120.1440">
    <property type="match status" value="1"/>
</dbReference>
<dbReference type="GO" id="GO:0016989">
    <property type="term" value="F:sigma factor antagonist activity"/>
    <property type="evidence" value="ECO:0007669"/>
    <property type="project" value="TreeGrafter"/>
</dbReference>
<dbReference type="InterPro" id="IPR032508">
    <property type="entry name" value="FecR_C"/>
</dbReference>
<gene>
    <name evidence="4" type="ORF">A4H97_23430</name>
</gene>
<keyword evidence="5" id="KW-1185">Reference proteome</keyword>
<name>A0A1V9F4T3_9BACT</name>
<dbReference type="OrthoDB" id="645008at2"/>
<proteinExistence type="predicted"/>
<keyword evidence="1" id="KW-0812">Transmembrane</keyword>
<dbReference type="PANTHER" id="PTHR30273:SF2">
    <property type="entry name" value="PROTEIN FECR"/>
    <property type="match status" value="1"/>
</dbReference>
<evidence type="ECO:0008006" key="6">
    <source>
        <dbReference type="Google" id="ProtNLM"/>
    </source>
</evidence>
<evidence type="ECO:0000256" key="1">
    <source>
        <dbReference type="SAM" id="Phobius"/>
    </source>
</evidence>
<dbReference type="AlphaFoldDB" id="A0A1V9F4T3"/>
<dbReference type="Proteomes" id="UP000192610">
    <property type="component" value="Unassembled WGS sequence"/>
</dbReference>
<dbReference type="Pfam" id="PF16344">
    <property type="entry name" value="FecR_C"/>
    <property type="match status" value="1"/>
</dbReference>
<organism evidence="4 5">
    <name type="scientific">Niastella yeongjuensis</name>
    <dbReference type="NCBI Taxonomy" id="354355"/>
    <lineage>
        <taxon>Bacteria</taxon>
        <taxon>Pseudomonadati</taxon>
        <taxon>Bacteroidota</taxon>
        <taxon>Chitinophagia</taxon>
        <taxon>Chitinophagales</taxon>
        <taxon>Chitinophagaceae</taxon>
        <taxon>Niastella</taxon>
    </lineage>
</organism>
<dbReference type="STRING" id="354355.SAMN05660816_04515"/>
<evidence type="ECO:0000313" key="4">
    <source>
        <dbReference type="EMBL" id="OQP53404.1"/>
    </source>
</evidence>
<evidence type="ECO:0000259" key="3">
    <source>
        <dbReference type="Pfam" id="PF16344"/>
    </source>
</evidence>
<protein>
    <recommendedName>
        <fullName evidence="6">Iron dicitrate transport regulator FecR</fullName>
    </recommendedName>
</protein>
<dbReference type="InterPro" id="IPR006860">
    <property type="entry name" value="FecR"/>
</dbReference>
<dbReference type="Gene3D" id="3.55.50.30">
    <property type="match status" value="1"/>
</dbReference>
<sequence length="390" mass="43336">MQPDRSRLRYLLEKYAANTCTYEEFNECIGYFEQAAENDIIQEWLQEEWDVANGSAETSGEWAHLYPLQKAGRVVRFGSWMKFAAAAIVVIGLSMAVYYYLIPAGKTTSQPAVAKQSKEDVPAPTGTHTILKLTNGSEIIVDNAQNGKLAEEGSANISKAAGDELIYNSVKKNTGNILYNTLATAKGGKISIQLNDGTKVWLNALSTLKYPVTFTGEERKVELTGEAYFEVAKNATKPFKVKLVNGGEVEVLGTHFNINAYEDEAVIKTTLLEGKVKMSSMMNGEWEMLRPGEQVSLSQSSHLSQPIPVQTDEIIAWKNNLFWFENTDMETVMRQVSRWYDVDIVFVGKIDKHITGTLPKNVPISTLLKVMEESGGIHFTINGKKVSVSR</sequence>
<dbReference type="FunFam" id="2.60.120.1440:FF:000001">
    <property type="entry name" value="Putative anti-sigma factor"/>
    <property type="match status" value="1"/>
</dbReference>
<dbReference type="EMBL" id="LVXG01000006">
    <property type="protein sequence ID" value="OQP53404.1"/>
    <property type="molecule type" value="Genomic_DNA"/>
</dbReference>
<feature type="transmembrane region" description="Helical" evidence="1">
    <location>
        <begin position="83"/>
        <end position="101"/>
    </location>
</feature>
<evidence type="ECO:0000313" key="5">
    <source>
        <dbReference type="Proteomes" id="UP000192610"/>
    </source>
</evidence>
<dbReference type="RefSeq" id="WP_081197751.1">
    <property type="nucleotide sequence ID" value="NZ_FOCZ01000008.1"/>
</dbReference>
<dbReference type="InterPro" id="IPR012373">
    <property type="entry name" value="Ferrdict_sens_TM"/>
</dbReference>
<reference evidence="5" key="1">
    <citation type="submission" date="2016-04" db="EMBL/GenBank/DDBJ databases">
        <authorList>
            <person name="Chen L."/>
            <person name="Zhuang W."/>
            <person name="Wang G."/>
        </authorList>
    </citation>
    <scope>NUCLEOTIDE SEQUENCE [LARGE SCALE GENOMIC DNA]</scope>
    <source>
        <strain evidence="5">17621</strain>
    </source>
</reference>
<feature type="domain" description="FecR protein" evidence="2">
    <location>
        <begin position="181"/>
        <end position="277"/>
    </location>
</feature>
<dbReference type="Pfam" id="PF04773">
    <property type="entry name" value="FecR"/>
    <property type="match status" value="1"/>
</dbReference>
<feature type="domain" description="Protein FecR C-terminal" evidence="3">
    <location>
        <begin position="322"/>
        <end position="387"/>
    </location>
</feature>
<keyword evidence="1" id="KW-0472">Membrane</keyword>